<dbReference type="RefSeq" id="WP_109823959.1">
    <property type="nucleotide sequence ID" value="NZ_QGKL01000035.1"/>
</dbReference>
<evidence type="ECO:0000313" key="1">
    <source>
        <dbReference type="EMBL" id="PWQ95346.1"/>
    </source>
</evidence>
<dbReference type="AlphaFoldDB" id="A0A317C9Y7"/>
<organism evidence="1 2">
    <name type="scientific">Leucothrix arctica</name>
    <dbReference type="NCBI Taxonomy" id="1481894"/>
    <lineage>
        <taxon>Bacteria</taxon>
        <taxon>Pseudomonadati</taxon>
        <taxon>Pseudomonadota</taxon>
        <taxon>Gammaproteobacteria</taxon>
        <taxon>Thiotrichales</taxon>
        <taxon>Thiotrichaceae</taxon>
        <taxon>Leucothrix</taxon>
    </lineage>
</organism>
<sequence length="319" mass="36587">MPKTPTPPSKDFSEILDELIAFKEYFTDDDKNKVLAQWIHEETGINKASVRLALKYVAPFIIARLAQAGEIVGKAWMTKLHDRMSEKEWYFNFTQNILNTLKTRTDNALGEAFTIASDEHLAGLITNKARWENLKPEQQGLVQLLLGQNQQTEAQDALRRQLDNIVEQLSFNLDLQTPEFLITDTENALDQQAQKSSPLWLTFKSRQAKLIGRDNSLKLLNEFFDTDKNFSWLVITGEGGTGKSRLALDALLSRQTYCDVGFLHSDKLGKSDALDNWQPARPTIITIDYAAEYPDEIANWIDHFIQHQNDYDFPVRYLF</sequence>
<dbReference type="EMBL" id="QGKL01000035">
    <property type="protein sequence ID" value="PWQ95346.1"/>
    <property type="molecule type" value="Genomic_DNA"/>
</dbReference>
<reference evidence="1 2" key="1">
    <citation type="submission" date="2018-05" db="EMBL/GenBank/DDBJ databases">
        <title>Leucothrix arctica sp. nov., isolated from Arctic seawater.</title>
        <authorList>
            <person name="Choi A."/>
            <person name="Baek K."/>
        </authorList>
    </citation>
    <scope>NUCLEOTIDE SEQUENCE [LARGE SCALE GENOMIC DNA]</scope>
    <source>
        <strain evidence="1 2">IMCC9719</strain>
    </source>
</reference>
<accession>A0A317C9Y7</accession>
<name>A0A317C9Y7_9GAMM</name>
<proteinExistence type="predicted"/>
<protein>
    <submittedName>
        <fullName evidence="1">Uncharacterized protein</fullName>
    </submittedName>
</protein>
<dbReference type="Proteomes" id="UP000245506">
    <property type="component" value="Unassembled WGS sequence"/>
</dbReference>
<gene>
    <name evidence="1" type="ORF">DKT75_13490</name>
</gene>
<keyword evidence="2" id="KW-1185">Reference proteome</keyword>
<evidence type="ECO:0000313" key="2">
    <source>
        <dbReference type="Proteomes" id="UP000245506"/>
    </source>
</evidence>
<dbReference type="OrthoDB" id="9149083at2"/>
<comment type="caution">
    <text evidence="1">The sequence shown here is derived from an EMBL/GenBank/DDBJ whole genome shotgun (WGS) entry which is preliminary data.</text>
</comment>
<dbReference type="SUPFAM" id="SSF52540">
    <property type="entry name" value="P-loop containing nucleoside triphosphate hydrolases"/>
    <property type="match status" value="1"/>
</dbReference>
<dbReference type="InterPro" id="IPR027417">
    <property type="entry name" value="P-loop_NTPase"/>
</dbReference>